<dbReference type="Gramene" id="OBART07G14320.1">
    <property type="protein sequence ID" value="OBART07G14320.1"/>
    <property type="gene ID" value="OBART07G14320"/>
</dbReference>
<accession>A0A0D3GQZ2</accession>
<feature type="region of interest" description="Disordered" evidence="1">
    <location>
        <begin position="1"/>
        <end position="62"/>
    </location>
</feature>
<dbReference type="Proteomes" id="UP000026960">
    <property type="component" value="Chromosome 7"/>
</dbReference>
<feature type="compositionally biased region" description="Basic residues" evidence="1">
    <location>
        <begin position="29"/>
        <end position="38"/>
    </location>
</feature>
<feature type="compositionally biased region" description="Low complexity" evidence="1">
    <location>
        <begin position="48"/>
        <end position="58"/>
    </location>
</feature>
<keyword evidence="3" id="KW-1185">Reference proteome</keyword>
<organism evidence="2">
    <name type="scientific">Oryza barthii</name>
    <dbReference type="NCBI Taxonomy" id="65489"/>
    <lineage>
        <taxon>Eukaryota</taxon>
        <taxon>Viridiplantae</taxon>
        <taxon>Streptophyta</taxon>
        <taxon>Embryophyta</taxon>
        <taxon>Tracheophyta</taxon>
        <taxon>Spermatophyta</taxon>
        <taxon>Magnoliopsida</taxon>
        <taxon>Liliopsida</taxon>
        <taxon>Poales</taxon>
        <taxon>Poaceae</taxon>
        <taxon>BOP clade</taxon>
        <taxon>Oryzoideae</taxon>
        <taxon>Oryzeae</taxon>
        <taxon>Oryzinae</taxon>
        <taxon>Oryza</taxon>
    </lineage>
</organism>
<dbReference type="EnsemblPlants" id="OBART07G14320.1">
    <property type="protein sequence ID" value="OBART07G14320.1"/>
    <property type="gene ID" value="OBART07G14320"/>
</dbReference>
<protein>
    <submittedName>
        <fullName evidence="2">Uncharacterized protein</fullName>
    </submittedName>
</protein>
<dbReference type="AlphaFoldDB" id="A0A0D3GQZ2"/>
<reference evidence="2" key="1">
    <citation type="journal article" date="2009" name="Rice">
        <title>De Novo Next Generation Sequencing of Plant Genomes.</title>
        <authorList>
            <person name="Rounsley S."/>
            <person name="Marri P.R."/>
            <person name="Yu Y."/>
            <person name="He R."/>
            <person name="Sisneros N."/>
            <person name="Goicoechea J.L."/>
            <person name="Lee S.J."/>
            <person name="Angelova A."/>
            <person name="Kudrna D."/>
            <person name="Luo M."/>
            <person name="Affourtit J."/>
            <person name="Desany B."/>
            <person name="Knight J."/>
            <person name="Niazi F."/>
            <person name="Egholm M."/>
            <person name="Wing R.A."/>
        </authorList>
    </citation>
    <scope>NUCLEOTIDE SEQUENCE [LARGE SCALE GENOMIC DNA]</scope>
    <source>
        <strain evidence="2">cv. IRGC 105608</strain>
    </source>
</reference>
<evidence type="ECO:0000256" key="1">
    <source>
        <dbReference type="SAM" id="MobiDB-lite"/>
    </source>
</evidence>
<evidence type="ECO:0000313" key="2">
    <source>
        <dbReference type="EnsemblPlants" id="OBART07G14320.1"/>
    </source>
</evidence>
<reference evidence="2" key="2">
    <citation type="submission" date="2015-03" db="UniProtKB">
        <authorList>
            <consortium name="EnsemblPlants"/>
        </authorList>
    </citation>
    <scope>IDENTIFICATION</scope>
</reference>
<name>A0A0D3GQZ2_9ORYZ</name>
<dbReference type="PaxDb" id="65489-OBART07G14320.1"/>
<evidence type="ECO:0000313" key="3">
    <source>
        <dbReference type="Proteomes" id="UP000026960"/>
    </source>
</evidence>
<dbReference type="HOGENOM" id="CLU_1605269_0_0_1"/>
<sequence>MATNNGGEEMKVESGVVGEVGGEEERKKGVAQRRRRCGSKAAVEVACSGSGDMDSNNGDGRRCAQGKSGVLVFNGDRDEAGRPRNFLQKNTPFRSLKSVRADELGKLREEPNSNNTRPAWFRALEPRDSLGPAPLFCGTDSLSRLHRSRAMAPSHPRIRSVDWVYFCKLIIARYINAKYEKIKYIFNFLP</sequence>
<proteinExistence type="predicted"/>